<name>F2K431_MARM1</name>
<dbReference type="Pfam" id="PF01408">
    <property type="entry name" value="GFO_IDH_MocA"/>
    <property type="match status" value="1"/>
</dbReference>
<organism evidence="3 4">
    <name type="scientific">Marinomonas mediterranea (strain ATCC 700492 / JCM 21426 / NBRC 103028 / MMB-1)</name>
    <dbReference type="NCBI Taxonomy" id="717774"/>
    <lineage>
        <taxon>Bacteria</taxon>
        <taxon>Pseudomonadati</taxon>
        <taxon>Pseudomonadota</taxon>
        <taxon>Gammaproteobacteria</taxon>
        <taxon>Oceanospirillales</taxon>
        <taxon>Oceanospirillaceae</taxon>
        <taxon>Marinomonas</taxon>
    </lineage>
</organism>
<dbReference type="OrthoDB" id="9801953at2"/>
<dbReference type="InterPro" id="IPR051317">
    <property type="entry name" value="Gfo/Idh/MocA_oxidoreduct"/>
</dbReference>
<dbReference type="STRING" id="717774.Marme_2129"/>
<dbReference type="Gene3D" id="3.40.50.720">
    <property type="entry name" value="NAD(P)-binding Rossmann-like Domain"/>
    <property type="match status" value="1"/>
</dbReference>
<dbReference type="SUPFAM" id="SSF55347">
    <property type="entry name" value="Glyceraldehyde-3-phosphate dehydrogenase-like, C-terminal domain"/>
    <property type="match status" value="1"/>
</dbReference>
<dbReference type="PANTHER" id="PTHR43708:SF3">
    <property type="entry name" value="OXIDOREDUCTASE"/>
    <property type="match status" value="1"/>
</dbReference>
<feature type="domain" description="GFO/IDH/MocA-like oxidoreductase" evidence="2">
    <location>
        <begin position="150"/>
        <end position="281"/>
    </location>
</feature>
<evidence type="ECO:0000259" key="1">
    <source>
        <dbReference type="Pfam" id="PF01408"/>
    </source>
</evidence>
<accession>F2K431</accession>
<sequence>MLHNPVIASQGRKLRLAVIGGGPSSFIGTVHRGAALLEEHYEVVASVLSSDPIKSVQYAKDIGIPRGYASAEALFETEVTLKDKADVIAIMTPNNSHFDLVNRALELGFHVMCEKPLTNKVDEALSLVNAVRKHQRECCIAFAYSGYPMIRQAQAMIQAGELGEIRMVQSEYVQGHLAALTQGELEQSNWHMKPDMVGPSLILGDIGTHCYHLAAFVVGREPSEICADIATLVPDRAADDYTGILMRYANGARGSFVITQSAAGADHGLYLRVFGEKGGIEWHQEQPNQLIVRWLDEPTQVLQKGGKGLHEAAKKVSRIAVGHPEGYREAFANLYTDLAEAIVDRENGKQPRSQKRVFPTIEEGAQGVRFVDAALRSHQQNGSWVAIPAAQDDL</sequence>
<dbReference type="PANTHER" id="PTHR43708">
    <property type="entry name" value="CONSERVED EXPRESSED OXIDOREDUCTASE (EUROFUNG)"/>
    <property type="match status" value="1"/>
</dbReference>
<dbReference type="Proteomes" id="UP000001062">
    <property type="component" value="Chromosome"/>
</dbReference>
<dbReference type="AlphaFoldDB" id="F2K431"/>
<reference evidence="3 4" key="1">
    <citation type="journal article" date="2012" name="Stand. Genomic Sci.">
        <title>Complete genome sequence of the melanogenic marine bacterium Marinomonas mediterranea type strain (MMB-1(T)).</title>
        <authorList>
            <person name="Lucas-Elio P."/>
            <person name="Goodwin L."/>
            <person name="Woyke T."/>
            <person name="Pitluck S."/>
            <person name="Nolan M."/>
            <person name="Kyrpides N.C."/>
            <person name="Detter J.C."/>
            <person name="Copeland A."/>
            <person name="Teshima H."/>
            <person name="Bruce D."/>
            <person name="Detter C."/>
            <person name="Tapia R."/>
            <person name="Han S."/>
            <person name="Land M.L."/>
            <person name="Ivanova N."/>
            <person name="Mikhailova N."/>
            <person name="Johnston A.W."/>
            <person name="Sanchez-Amat A."/>
        </authorList>
    </citation>
    <scope>NUCLEOTIDE SEQUENCE [LARGE SCALE GENOMIC DNA]</scope>
    <source>
        <strain evidence="4">ATCC 700492 / JCM 21426 / NBRC 103028 / MMB-1</strain>
    </source>
</reference>
<keyword evidence="4" id="KW-1185">Reference proteome</keyword>
<dbReference type="Pfam" id="PF22725">
    <property type="entry name" value="GFO_IDH_MocA_C3"/>
    <property type="match status" value="1"/>
</dbReference>
<dbReference type="SUPFAM" id="SSF51735">
    <property type="entry name" value="NAD(P)-binding Rossmann-fold domains"/>
    <property type="match status" value="1"/>
</dbReference>
<dbReference type="KEGG" id="mme:Marme_2129"/>
<dbReference type="InterPro" id="IPR036291">
    <property type="entry name" value="NAD(P)-bd_dom_sf"/>
</dbReference>
<dbReference type="HOGENOM" id="CLU_023194_17_1_6"/>
<dbReference type="InterPro" id="IPR055170">
    <property type="entry name" value="GFO_IDH_MocA-like_dom"/>
</dbReference>
<dbReference type="InterPro" id="IPR000683">
    <property type="entry name" value="Gfo/Idh/MocA-like_OxRdtase_N"/>
</dbReference>
<dbReference type="eggNOG" id="COG0673">
    <property type="taxonomic scope" value="Bacteria"/>
</dbReference>
<protein>
    <submittedName>
        <fullName evidence="3">Oxidoreductase domain protein</fullName>
    </submittedName>
</protein>
<evidence type="ECO:0000313" key="4">
    <source>
        <dbReference type="Proteomes" id="UP000001062"/>
    </source>
</evidence>
<dbReference type="RefSeq" id="WP_013661278.1">
    <property type="nucleotide sequence ID" value="NC_015276.1"/>
</dbReference>
<dbReference type="Gene3D" id="3.30.360.10">
    <property type="entry name" value="Dihydrodipicolinate Reductase, domain 2"/>
    <property type="match status" value="1"/>
</dbReference>
<dbReference type="EMBL" id="CP002583">
    <property type="protein sequence ID" value="ADZ91373.1"/>
    <property type="molecule type" value="Genomic_DNA"/>
</dbReference>
<dbReference type="GO" id="GO:0000166">
    <property type="term" value="F:nucleotide binding"/>
    <property type="evidence" value="ECO:0007669"/>
    <property type="project" value="InterPro"/>
</dbReference>
<gene>
    <name evidence="3" type="ordered locus">Marme_2129</name>
</gene>
<dbReference type="PATRIC" id="fig|717774.3.peg.2191"/>
<feature type="domain" description="Gfo/Idh/MocA-like oxidoreductase N-terminal" evidence="1">
    <location>
        <begin position="15"/>
        <end position="139"/>
    </location>
</feature>
<evidence type="ECO:0000259" key="2">
    <source>
        <dbReference type="Pfam" id="PF22725"/>
    </source>
</evidence>
<evidence type="ECO:0000313" key="3">
    <source>
        <dbReference type="EMBL" id="ADZ91373.1"/>
    </source>
</evidence>
<proteinExistence type="predicted"/>